<evidence type="ECO:0000313" key="1">
    <source>
        <dbReference type="EMBL" id="VVC90590.1"/>
    </source>
</evidence>
<sequence>MRKKVVNGEKIGRKKKRLRELTGKYRDIAQLKGFWRRLKITAKKNVSQHKTDVKITAGGHHPPSPSEDDRLIVELCPTDFLIDLNQSKSDKNVVNEKNNEPGIENKYNNTTQNIESNEVHKDTQSIRDTENIIMEESSLKLRHKSKQLPGIKRKKKNSHMGMIVASNIDLKTRSREMMEEEHALKIKYRIKRKEGIRNKNS</sequence>
<name>A0A5E4PX57_9NEOP</name>
<evidence type="ECO:0000313" key="2">
    <source>
        <dbReference type="Proteomes" id="UP000324832"/>
    </source>
</evidence>
<gene>
    <name evidence="1" type="ORF">LSINAPIS_LOCUS3461</name>
</gene>
<keyword evidence="2" id="KW-1185">Reference proteome</keyword>
<dbReference type="AlphaFoldDB" id="A0A5E4PX57"/>
<accession>A0A5E4PX57</accession>
<organism evidence="1 2">
    <name type="scientific">Leptidea sinapis</name>
    <dbReference type="NCBI Taxonomy" id="189913"/>
    <lineage>
        <taxon>Eukaryota</taxon>
        <taxon>Metazoa</taxon>
        <taxon>Ecdysozoa</taxon>
        <taxon>Arthropoda</taxon>
        <taxon>Hexapoda</taxon>
        <taxon>Insecta</taxon>
        <taxon>Pterygota</taxon>
        <taxon>Neoptera</taxon>
        <taxon>Endopterygota</taxon>
        <taxon>Lepidoptera</taxon>
        <taxon>Glossata</taxon>
        <taxon>Ditrysia</taxon>
        <taxon>Papilionoidea</taxon>
        <taxon>Pieridae</taxon>
        <taxon>Dismorphiinae</taxon>
        <taxon>Leptidea</taxon>
    </lineage>
</organism>
<reference evidence="1 2" key="1">
    <citation type="submission" date="2017-07" db="EMBL/GenBank/DDBJ databases">
        <authorList>
            <person name="Talla V."/>
            <person name="Backstrom N."/>
        </authorList>
    </citation>
    <scope>NUCLEOTIDE SEQUENCE [LARGE SCALE GENOMIC DNA]</scope>
</reference>
<dbReference type="Proteomes" id="UP000324832">
    <property type="component" value="Unassembled WGS sequence"/>
</dbReference>
<proteinExistence type="predicted"/>
<dbReference type="EMBL" id="FZQP02000826">
    <property type="protein sequence ID" value="VVC90590.1"/>
    <property type="molecule type" value="Genomic_DNA"/>
</dbReference>
<protein>
    <submittedName>
        <fullName evidence="1">Uncharacterized protein</fullName>
    </submittedName>
</protein>